<organism evidence="3 4">
    <name type="scientific">Arthrobacter globiformis</name>
    <dbReference type="NCBI Taxonomy" id="1665"/>
    <lineage>
        <taxon>Bacteria</taxon>
        <taxon>Bacillati</taxon>
        <taxon>Actinomycetota</taxon>
        <taxon>Actinomycetes</taxon>
        <taxon>Micrococcales</taxon>
        <taxon>Micrococcaceae</taxon>
        <taxon>Arthrobacter</taxon>
    </lineage>
</organism>
<dbReference type="EMBL" id="QLNP01000098">
    <property type="protein sequence ID" value="RAM35813.1"/>
    <property type="molecule type" value="Genomic_DNA"/>
</dbReference>
<dbReference type="OrthoDB" id="8611574at2"/>
<evidence type="ECO:0000256" key="1">
    <source>
        <dbReference type="SAM" id="SignalP"/>
    </source>
</evidence>
<dbReference type="SUPFAM" id="SSF55797">
    <property type="entry name" value="PR-1-like"/>
    <property type="match status" value="1"/>
</dbReference>
<feature type="domain" description="SCP" evidence="2">
    <location>
        <begin position="68"/>
        <end position="169"/>
    </location>
</feature>
<dbReference type="Gene3D" id="3.40.33.10">
    <property type="entry name" value="CAP"/>
    <property type="match status" value="1"/>
</dbReference>
<feature type="signal peptide" evidence="1">
    <location>
        <begin position="1"/>
        <end position="40"/>
    </location>
</feature>
<evidence type="ECO:0000313" key="4">
    <source>
        <dbReference type="Proteomes" id="UP000249166"/>
    </source>
</evidence>
<comment type="caution">
    <text evidence="3">The sequence shown here is derived from an EMBL/GenBank/DDBJ whole genome shotgun (WGS) entry which is preliminary data.</text>
</comment>
<evidence type="ECO:0000259" key="2">
    <source>
        <dbReference type="Pfam" id="PF00188"/>
    </source>
</evidence>
<dbReference type="InterPro" id="IPR014044">
    <property type="entry name" value="CAP_dom"/>
</dbReference>
<gene>
    <name evidence="3" type="ORF">DBZ45_16690</name>
</gene>
<protein>
    <recommendedName>
        <fullName evidence="2">SCP domain-containing protein</fullName>
    </recommendedName>
</protein>
<dbReference type="CDD" id="cd05379">
    <property type="entry name" value="CAP_bacterial"/>
    <property type="match status" value="1"/>
</dbReference>
<evidence type="ECO:0000313" key="3">
    <source>
        <dbReference type="EMBL" id="RAM35813.1"/>
    </source>
</evidence>
<proteinExistence type="predicted"/>
<dbReference type="Pfam" id="PF00188">
    <property type="entry name" value="CAP"/>
    <property type="match status" value="1"/>
</dbReference>
<dbReference type="InterPro" id="IPR028994">
    <property type="entry name" value="Integrin_alpha_N"/>
</dbReference>
<dbReference type="AlphaFoldDB" id="A0A328HFL1"/>
<dbReference type="SUPFAM" id="SSF69318">
    <property type="entry name" value="Integrin alpha N-terminal domain"/>
    <property type="match status" value="1"/>
</dbReference>
<accession>A0A328HFL1</accession>
<keyword evidence="1" id="KW-0732">Signal</keyword>
<name>A0A328HFL1_ARTGO</name>
<reference evidence="3 4" key="1">
    <citation type="submission" date="2018-04" db="EMBL/GenBank/DDBJ databases">
        <title>Bacteria isolated from cave deposits of Manipur.</title>
        <authorList>
            <person name="Sahoo D."/>
            <person name="Sarangthem I."/>
            <person name="Nandeibam J."/>
        </authorList>
    </citation>
    <scope>NUCLEOTIDE SEQUENCE [LARGE SCALE GENOMIC DNA]</scope>
    <source>
        <strain evidence="4">mrc11</strain>
    </source>
</reference>
<feature type="chain" id="PRO_5016379110" description="SCP domain-containing protein" evidence="1">
    <location>
        <begin position="41"/>
        <end position="446"/>
    </location>
</feature>
<dbReference type="PANTHER" id="PTHR31157">
    <property type="entry name" value="SCP DOMAIN-CONTAINING PROTEIN"/>
    <property type="match status" value="1"/>
</dbReference>
<dbReference type="PANTHER" id="PTHR31157:SF1">
    <property type="entry name" value="SCP DOMAIN-CONTAINING PROTEIN"/>
    <property type="match status" value="1"/>
</dbReference>
<sequence length="446" mass="47344">MFSNSAPSARLQRGWRPTVTLRVVAGIAVAAATIATTAPAAGAAGFTPSSAENVVHDSNQQTIIDTFNGINAFRASKGLKPLTFSVPISAISQKWSDTMAATDTFSHNPDYVTGAPEGYVAASEIIAARWDRSGQGLVDQWINSAPHNAIMSRPDMTTVGIGVAYTDGNFSTPKRYAAYGTANLFRYNSSPAGTYTSPADYFAGRPPLVKPGDLLAIDTRTGVLWDYGNKSATGRKSIFSSGYAPVKEHFNVDWNADGVADILTQWKSGNLSVSFGSNNGTLSAAKVIGQGWGSYDVAVGKFTKTDKYPSIIAKGSDGYLWNYSNLYGTGINGRTLKGSGWNALGVSLLDWDKDGSLDILAKDSAGKLLLYRTDGYGSFKSEARQAIGSGWGSFSVQSIRDYAGAGTQGLIARDASGRLYYYGTGRGAWVPRHYIGAGWLPMNIAG</sequence>
<dbReference type="Proteomes" id="UP000249166">
    <property type="component" value="Unassembled WGS sequence"/>
</dbReference>
<dbReference type="InterPro" id="IPR035940">
    <property type="entry name" value="CAP_sf"/>
</dbReference>